<evidence type="ECO:0000313" key="7">
    <source>
        <dbReference type="EMBL" id="KAG1327309.1"/>
    </source>
</evidence>
<evidence type="ECO:0000256" key="5">
    <source>
        <dbReference type="ARBA" id="ARBA00023295"/>
    </source>
</evidence>
<dbReference type="PANTHER" id="PTHR31451">
    <property type="match status" value="1"/>
</dbReference>
<gene>
    <name evidence="7" type="ORF">COCNU_01G012430</name>
</gene>
<organism evidence="7 8">
    <name type="scientific">Cocos nucifera</name>
    <name type="common">Coconut palm</name>
    <dbReference type="NCBI Taxonomy" id="13894"/>
    <lineage>
        <taxon>Eukaryota</taxon>
        <taxon>Viridiplantae</taxon>
        <taxon>Streptophyta</taxon>
        <taxon>Embryophyta</taxon>
        <taxon>Tracheophyta</taxon>
        <taxon>Spermatophyta</taxon>
        <taxon>Magnoliopsida</taxon>
        <taxon>Liliopsida</taxon>
        <taxon>Arecaceae</taxon>
        <taxon>Arecoideae</taxon>
        <taxon>Cocoseae</taxon>
        <taxon>Attaleinae</taxon>
        <taxon>Cocos</taxon>
    </lineage>
</organism>
<dbReference type="InterPro" id="IPR001547">
    <property type="entry name" value="Glyco_hydro_5"/>
</dbReference>
<dbReference type="OrthoDB" id="406631at2759"/>
<evidence type="ECO:0000313" key="8">
    <source>
        <dbReference type="Proteomes" id="UP000797356"/>
    </source>
</evidence>
<protein>
    <recommendedName>
        <fullName evidence="3">mannan endo-1,4-beta-mannosidase</fullName>
        <ecNumber evidence="3">3.2.1.78</ecNumber>
    </recommendedName>
</protein>
<comment type="similarity">
    <text evidence="2">Belongs to the glycosyl hydrolase 5 (cellulase A) family.</text>
</comment>
<evidence type="ECO:0000256" key="3">
    <source>
        <dbReference type="ARBA" id="ARBA00012706"/>
    </source>
</evidence>
<dbReference type="InterPro" id="IPR045053">
    <property type="entry name" value="MAN-like"/>
</dbReference>
<keyword evidence="5" id="KW-0326">Glycosidase</keyword>
<dbReference type="SUPFAM" id="SSF51445">
    <property type="entry name" value="(Trans)glycosidases"/>
    <property type="match status" value="1"/>
</dbReference>
<evidence type="ECO:0000256" key="2">
    <source>
        <dbReference type="ARBA" id="ARBA00005641"/>
    </source>
</evidence>
<comment type="catalytic activity">
    <reaction evidence="1">
        <text>Random hydrolysis of (1-&gt;4)-beta-D-mannosidic linkages in mannans, galactomannans and glucomannans.</text>
        <dbReference type="EC" id="3.2.1.78"/>
    </reaction>
</comment>
<keyword evidence="4" id="KW-0378">Hydrolase</keyword>
<proteinExistence type="inferred from homology"/>
<dbReference type="EC" id="3.2.1.78" evidence="3"/>
<dbReference type="AlphaFoldDB" id="A0A8K0MV41"/>
<dbReference type="GO" id="GO:0016985">
    <property type="term" value="F:mannan endo-1,4-beta-mannosidase activity"/>
    <property type="evidence" value="ECO:0007669"/>
    <property type="project" value="UniProtKB-EC"/>
</dbReference>
<dbReference type="EMBL" id="CM017872">
    <property type="protein sequence ID" value="KAG1327309.1"/>
    <property type="molecule type" value="Genomic_DNA"/>
</dbReference>
<name>A0A8K0MV41_COCNU</name>
<keyword evidence="8" id="KW-1185">Reference proteome</keyword>
<accession>A0A8K0MV41</accession>
<evidence type="ECO:0000259" key="6">
    <source>
        <dbReference type="Pfam" id="PF26410"/>
    </source>
</evidence>
<dbReference type="Pfam" id="PF26410">
    <property type="entry name" value="GH5_mannosidase"/>
    <property type="match status" value="1"/>
</dbReference>
<reference evidence="7" key="2">
    <citation type="submission" date="2019-07" db="EMBL/GenBank/DDBJ databases">
        <authorList>
            <person name="Yang Y."/>
            <person name="Bocs S."/>
            <person name="Baudouin L."/>
        </authorList>
    </citation>
    <scope>NUCLEOTIDE SEQUENCE</scope>
    <source>
        <tissue evidence="7">Spear leaf of Hainan Tall coconut</tissue>
    </source>
</reference>
<evidence type="ECO:0000256" key="4">
    <source>
        <dbReference type="ARBA" id="ARBA00022801"/>
    </source>
</evidence>
<reference evidence="7" key="1">
    <citation type="journal article" date="2017" name="Gigascience">
        <title>The genome draft of coconut (Cocos nucifera).</title>
        <authorList>
            <person name="Xiao Y."/>
            <person name="Xu P."/>
            <person name="Fan H."/>
            <person name="Baudouin L."/>
            <person name="Xia W."/>
            <person name="Bocs S."/>
            <person name="Xu J."/>
            <person name="Li Q."/>
            <person name="Guo A."/>
            <person name="Zhou L."/>
            <person name="Li J."/>
            <person name="Wu Y."/>
            <person name="Ma Z."/>
            <person name="Armero A."/>
            <person name="Issali A.E."/>
            <person name="Liu N."/>
            <person name="Peng M."/>
            <person name="Yang Y."/>
        </authorList>
    </citation>
    <scope>NUCLEOTIDE SEQUENCE</scope>
    <source>
        <tissue evidence="7">Spear leaf of Hainan Tall coconut</tissue>
    </source>
</reference>
<dbReference type="PANTHER" id="PTHR31451:SF51">
    <property type="entry name" value="MANNAN ENDO-1,4-BETA-MANNOSIDASE 6"/>
    <property type="match status" value="1"/>
</dbReference>
<feature type="domain" description="Glycoside hydrolase family 5" evidence="6">
    <location>
        <begin position="49"/>
        <end position="266"/>
    </location>
</feature>
<dbReference type="InterPro" id="IPR017853">
    <property type="entry name" value="GH"/>
</dbReference>
<dbReference type="Proteomes" id="UP000797356">
    <property type="component" value="Chromosome 1"/>
</dbReference>
<dbReference type="Gene3D" id="3.20.20.80">
    <property type="entry name" value="Glycosidases"/>
    <property type="match status" value="1"/>
</dbReference>
<sequence>MMKQERQAYAVLGALLLIAVGYMNWNSWGNGGGAGFQIPIPWLQPRMGFIGRNGTQFIDLESGKPVYINGWNSYWLMSSEKRKWVSEMLRRGREMGLTVCRTWAFSDGGPKALQLFPGHYDEQVFQALDYAIYEARRNHVRLILCLLNNLNAFGGKDQYVRWAQEAGFNVNTSSDAFFSFDVIRGYFKDYIDAILTRRNTYSGVRYCDEPAIFAWELMNEPRCVFKSSAPILQDWIIDMSSHIKSIDKKHLVTIGLEGFYGPGRTERLEYMHILIAGWWPYPTDLFLVVLAGISLKWNTFVLSVFFTAKKMTLCFMLRIPKASLEEKVRYLSSWVDSHVNDSQNILNKPVLFLEFGSNLRAKKNGTYERDVLLKVVYDKVYESAKKGQAGAGALLWQLMVGGMQKYHDEFSLVAWEHPSTYKLMVQQSCRLLRLFQRKESIGKSCLKLQP</sequence>
<comment type="caution">
    <text evidence="7">The sequence shown here is derived from an EMBL/GenBank/DDBJ whole genome shotgun (WGS) entry which is preliminary data.</text>
</comment>
<evidence type="ECO:0000256" key="1">
    <source>
        <dbReference type="ARBA" id="ARBA00001678"/>
    </source>
</evidence>